<protein>
    <submittedName>
        <fullName evidence="1">30478_t:CDS:1</fullName>
    </submittedName>
</protein>
<feature type="non-terminal residue" evidence="1">
    <location>
        <position position="335"/>
    </location>
</feature>
<name>A0ABN7VA31_GIGMA</name>
<dbReference type="Proteomes" id="UP000789901">
    <property type="component" value="Unassembled WGS sequence"/>
</dbReference>
<accession>A0ABN7VA31</accession>
<keyword evidence="2" id="KW-1185">Reference proteome</keyword>
<proteinExistence type="predicted"/>
<evidence type="ECO:0000313" key="2">
    <source>
        <dbReference type="Proteomes" id="UP000789901"/>
    </source>
</evidence>
<organism evidence="1 2">
    <name type="scientific">Gigaspora margarita</name>
    <dbReference type="NCBI Taxonomy" id="4874"/>
    <lineage>
        <taxon>Eukaryota</taxon>
        <taxon>Fungi</taxon>
        <taxon>Fungi incertae sedis</taxon>
        <taxon>Mucoromycota</taxon>
        <taxon>Glomeromycotina</taxon>
        <taxon>Glomeromycetes</taxon>
        <taxon>Diversisporales</taxon>
        <taxon>Gigasporaceae</taxon>
        <taxon>Gigaspora</taxon>
    </lineage>
</organism>
<dbReference type="EMBL" id="CAJVQB010011460">
    <property type="protein sequence ID" value="CAG8747868.1"/>
    <property type="molecule type" value="Genomic_DNA"/>
</dbReference>
<gene>
    <name evidence="1" type="ORF">GMARGA_LOCUS16066</name>
</gene>
<comment type="caution">
    <text evidence="1">The sequence shown here is derived from an EMBL/GenBank/DDBJ whole genome shotgun (WGS) entry which is preliminary data.</text>
</comment>
<evidence type="ECO:0000313" key="1">
    <source>
        <dbReference type="EMBL" id="CAG8747868.1"/>
    </source>
</evidence>
<reference evidence="1 2" key="1">
    <citation type="submission" date="2021-06" db="EMBL/GenBank/DDBJ databases">
        <authorList>
            <person name="Kallberg Y."/>
            <person name="Tangrot J."/>
            <person name="Rosling A."/>
        </authorList>
    </citation>
    <scope>NUCLEOTIDE SEQUENCE [LARGE SCALE GENOMIC DNA]</scope>
    <source>
        <strain evidence="1 2">120-4 pot B 10/14</strain>
    </source>
</reference>
<sequence length="335" mass="39850">MEVLVEHDRLKNWEKLKEREVKKLSNQRSSEKKATWFQSIENITLENSNTQKKRSKHEWVIVDENKENQPIIGKVMTKRTHITDIICYESSSRNEKQTGERSSNKVLQERLSNGVKRARTEKLINISPWVKYTKREMNLQLEPDYFVKREKGNSISSEQVRSLQNRKEKIRVIIEEPSLNERADRIAKEEGEVDVPTRVKWVMTKSMIFWPVWKGIEIECSPREFIKQLLTTATRAEWTFNQGLYNEIHQKRVSQKNWKPFFALMKRHSKLQSKSRKENINIKEELSQKDKIALGLDKLREVLIPRDIKEYEEQHIEWSKGFLADKIGSSLERMN</sequence>